<evidence type="ECO:0000256" key="2">
    <source>
        <dbReference type="ARBA" id="ARBA00023315"/>
    </source>
</evidence>
<name>A0A8H9KT49_9MICO</name>
<dbReference type="EMBL" id="BMEA01000002">
    <property type="protein sequence ID" value="GGB83611.1"/>
    <property type="molecule type" value="Genomic_DNA"/>
</dbReference>
<reference evidence="4" key="1">
    <citation type="journal article" date="2014" name="Int. J. Syst. Evol. Microbiol.">
        <title>Complete genome sequence of Corynebacterium casei LMG S-19264T (=DSM 44701T), isolated from a smear-ripened cheese.</title>
        <authorList>
            <consortium name="US DOE Joint Genome Institute (JGI-PGF)"/>
            <person name="Walter F."/>
            <person name="Albersmeier A."/>
            <person name="Kalinowski J."/>
            <person name="Ruckert C."/>
        </authorList>
    </citation>
    <scope>NUCLEOTIDE SEQUENCE</scope>
    <source>
        <strain evidence="4">CGMCC 1.10749</strain>
    </source>
</reference>
<feature type="domain" description="N-acetyltransferase" evidence="3">
    <location>
        <begin position="1"/>
        <end position="134"/>
    </location>
</feature>
<dbReference type="InterPro" id="IPR050832">
    <property type="entry name" value="Bact_Acetyltransf"/>
</dbReference>
<gene>
    <name evidence="4" type="ORF">GCM10011314_24060</name>
</gene>
<evidence type="ECO:0000259" key="3">
    <source>
        <dbReference type="PROSITE" id="PS51186"/>
    </source>
</evidence>
<dbReference type="GO" id="GO:0016747">
    <property type="term" value="F:acyltransferase activity, transferring groups other than amino-acyl groups"/>
    <property type="evidence" value="ECO:0007669"/>
    <property type="project" value="InterPro"/>
</dbReference>
<protein>
    <submittedName>
        <fullName evidence="4">N-acetyltransferase</fullName>
    </submittedName>
</protein>
<proteinExistence type="predicted"/>
<dbReference type="AlphaFoldDB" id="A0A8H9KT49"/>
<keyword evidence="2" id="KW-0012">Acyltransferase</keyword>
<accession>A0A8H9KT49</accession>
<organism evidence="4 5">
    <name type="scientific">Knoellia flava</name>
    <dbReference type="NCBI Taxonomy" id="913969"/>
    <lineage>
        <taxon>Bacteria</taxon>
        <taxon>Bacillati</taxon>
        <taxon>Actinomycetota</taxon>
        <taxon>Actinomycetes</taxon>
        <taxon>Micrococcales</taxon>
        <taxon>Intrasporangiaceae</taxon>
        <taxon>Knoellia</taxon>
    </lineage>
</organism>
<evidence type="ECO:0000313" key="4">
    <source>
        <dbReference type="EMBL" id="GGB83611.1"/>
    </source>
</evidence>
<dbReference type="CDD" id="cd04301">
    <property type="entry name" value="NAT_SF"/>
    <property type="match status" value="1"/>
</dbReference>
<reference evidence="4" key="2">
    <citation type="submission" date="2020-09" db="EMBL/GenBank/DDBJ databases">
        <authorList>
            <person name="Sun Q."/>
            <person name="Zhou Y."/>
        </authorList>
    </citation>
    <scope>NUCLEOTIDE SEQUENCE</scope>
    <source>
        <strain evidence="4">CGMCC 1.10749</strain>
    </source>
</reference>
<dbReference type="PROSITE" id="PS51186">
    <property type="entry name" value="GNAT"/>
    <property type="match status" value="1"/>
</dbReference>
<dbReference type="Pfam" id="PF00583">
    <property type="entry name" value="Acetyltransf_1"/>
    <property type="match status" value="1"/>
</dbReference>
<evidence type="ECO:0000256" key="1">
    <source>
        <dbReference type="ARBA" id="ARBA00022679"/>
    </source>
</evidence>
<dbReference type="Proteomes" id="UP000628079">
    <property type="component" value="Unassembled WGS sequence"/>
</dbReference>
<dbReference type="PANTHER" id="PTHR43877">
    <property type="entry name" value="AMINOALKYLPHOSPHONATE N-ACETYLTRANSFERASE-RELATED-RELATED"/>
    <property type="match status" value="1"/>
</dbReference>
<dbReference type="PANTHER" id="PTHR43877:SF2">
    <property type="entry name" value="AMINOALKYLPHOSPHONATE N-ACETYLTRANSFERASE-RELATED"/>
    <property type="match status" value="1"/>
</dbReference>
<dbReference type="InterPro" id="IPR016181">
    <property type="entry name" value="Acyl_CoA_acyltransferase"/>
</dbReference>
<comment type="caution">
    <text evidence="4">The sequence shown here is derived from an EMBL/GenBank/DDBJ whole genome shotgun (WGS) entry which is preliminary data.</text>
</comment>
<dbReference type="SUPFAM" id="SSF55729">
    <property type="entry name" value="Acyl-CoA N-acyltransferases (Nat)"/>
    <property type="match status" value="1"/>
</dbReference>
<evidence type="ECO:0000313" key="5">
    <source>
        <dbReference type="Proteomes" id="UP000628079"/>
    </source>
</evidence>
<keyword evidence="1 4" id="KW-0808">Transferase</keyword>
<dbReference type="Gene3D" id="3.40.630.30">
    <property type="match status" value="1"/>
</dbReference>
<dbReference type="InterPro" id="IPR000182">
    <property type="entry name" value="GNAT_dom"/>
</dbReference>
<sequence length="134" mass="14358">MALLVDDPLGATRESAGEHTAYLAAFDAIDADPAHELVVLDDDGEVVGTLQLTLLPSLSRGGALRAQIEAVRVASSRRGQGLGEGLFRWAIDEARSRGAVLVQLTTDATRVDAQRFYEQRLGFTPSHVGMKLSL</sequence>